<accession>X1D3U7</accession>
<comment type="caution">
    <text evidence="2">The sequence shown here is derived from an EMBL/GenBank/DDBJ whole genome shotgun (WGS) entry which is preliminary data.</text>
</comment>
<dbReference type="AlphaFoldDB" id="X1D3U7"/>
<organism evidence="2">
    <name type="scientific">marine sediment metagenome</name>
    <dbReference type="NCBI Taxonomy" id="412755"/>
    <lineage>
        <taxon>unclassified sequences</taxon>
        <taxon>metagenomes</taxon>
        <taxon>ecological metagenomes</taxon>
    </lineage>
</organism>
<evidence type="ECO:0000313" key="2">
    <source>
        <dbReference type="EMBL" id="GAG99792.1"/>
    </source>
</evidence>
<reference evidence="2" key="1">
    <citation type="journal article" date="2014" name="Front. Microbiol.">
        <title>High frequency of phylogenetically diverse reductive dehalogenase-homologous genes in deep subseafloor sedimentary metagenomes.</title>
        <authorList>
            <person name="Kawai M."/>
            <person name="Futagami T."/>
            <person name="Toyoda A."/>
            <person name="Takaki Y."/>
            <person name="Nishi S."/>
            <person name="Hori S."/>
            <person name="Arai W."/>
            <person name="Tsubouchi T."/>
            <person name="Morono Y."/>
            <person name="Uchiyama I."/>
            <person name="Ito T."/>
            <person name="Fujiyama A."/>
            <person name="Inagaki F."/>
            <person name="Takami H."/>
        </authorList>
    </citation>
    <scope>NUCLEOTIDE SEQUENCE</scope>
    <source>
        <strain evidence="2">Expedition CK06-06</strain>
    </source>
</reference>
<protein>
    <recommendedName>
        <fullName evidence="1">Roadblock/LAMTOR2 domain-containing protein</fullName>
    </recommendedName>
</protein>
<gene>
    <name evidence="2" type="ORF">S01H4_39495</name>
</gene>
<dbReference type="Gene3D" id="3.30.450.30">
    <property type="entry name" value="Dynein light chain 2a, cytoplasmic"/>
    <property type="match status" value="1"/>
</dbReference>
<feature type="domain" description="Roadblock/LAMTOR2" evidence="1">
    <location>
        <begin position="24"/>
        <end position="113"/>
    </location>
</feature>
<sequence length="150" mass="16832">VEVEKMEKIHSPEIKIDRELLAVIMRNLEQLESSTDLEGSAIVSKTGIRIASSETADVVADIYSASPATLISLGEKISSGLGQGELREIVIRGVKGYTIILVGDKDNNFMLFTNCKKGYKLGYYFHKIRKSFIEMEPVLKRIETKELRTH</sequence>
<proteinExistence type="predicted"/>
<dbReference type="EMBL" id="BART01021397">
    <property type="protein sequence ID" value="GAG99792.1"/>
    <property type="molecule type" value="Genomic_DNA"/>
</dbReference>
<dbReference type="SMART" id="SM00960">
    <property type="entry name" value="Robl_LC7"/>
    <property type="match status" value="1"/>
</dbReference>
<evidence type="ECO:0000259" key="1">
    <source>
        <dbReference type="SMART" id="SM00960"/>
    </source>
</evidence>
<name>X1D3U7_9ZZZZ</name>
<dbReference type="InterPro" id="IPR004942">
    <property type="entry name" value="Roadblock/LAMTOR2_dom"/>
</dbReference>
<dbReference type="SUPFAM" id="SSF103196">
    <property type="entry name" value="Roadblock/LC7 domain"/>
    <property type="match status" value="1"/>
</dbReference>
<feature type="non-terminal residue" evidence="2">
    <location>
        <position position="1"/>
    </location>
</feature>
<dbReference type="Pfam" id="PF03259">
    <property type="entry name" value="Robl_LC7"/>
    <property type="match status" value="1"/>
</dbReference>